<sequence>MTEHVKKEKGNLDTEGKKEKEAEPHDAESYIVHIMNSGTATIQMGDRVDALDPGPSKRKVRELSSLWEVFTEGPDPQRRVSRKYRHCLKAITYHKKSKRVKSHLVKCPPFKQSMKEIDEESRPYWLKERMPKKKLNSGASSWSEVSYSQSSIKAFTLPRLKGSEQKMIENNLTMHYYITGSSFQKIEEQHFMRHSRSHGRMCNCPVVIN</sequence>
<dbReference type="Proteomes" id="UP001163321">
    <property type="component" value="Chromosome 12"/>
</dbReference>
<dbReference type="EMBL" id="CM047591">
    <property type="protein sequence ID" value="KAI9918507.1"/>
    <property type="molecule type" value="Genomic_DNA"/>
</dbReference>
<accession>A0ACC0WJD9</accession>
<evidence type="ECO:0000313" key="2">
    <source>
        <dbReference type="Proteomes" id="UP001163321"/>
    </source>
</evidence>
<gene>
    <name evidence="1" type="ORF">PsorP6_011641</name>
</gene>
<comment type="caution">
    <text evidence="1">The sequence shown here is derived from an EMBL/GenBank/DDBJ whole genome shotgun (WGS) entry which is preliminary data.</text>
</comment>
<protein>
    <submittedName>
        <fullName evidence="1">Uncharacterized protein</fullName>
    </submittedName>
</protein>
<proteinExistence type="predicted"/>
<keyword evidence="2" id="KW-1185">Reference proteome</keyword>
<organism evidence="1 2">
    <name type="scientific">Peronosclerospora sorghi</name>
    <dbReference type="NCBI Taxonomy" id="230839"/>
    <lineage>
        <taxon>Eukaryota</taxon>
        <taxon>Sar</taxon>
        <taxon>Stramenopiles</taxon>
        <taxon>Oomycota</taxon>
        <taxon>Peronosporomycetes</taxon>
        <taxon>Peronosporales</taxon>
        <taxon>Peronosporaceae</taxon>
        <taxon>Peronosclerospora</taxon>
    </lineage>
</organism>
<evidence type="ECO:0000313" key="1">
    <source>
        <dbReference type="EMBL" id="KAI9918507.1"/>
    </source>
</evidence>
<name>A0ACC0WJD9_9STRA</name>
<reference evidence="1 2" key="1">
    <citation type="journal article" date="2022" name="bioRxiv">
        <title>The genome of the oomycete Peronosclerospora sorghi, a cosmopolitan pathogen of maize and sorghum, is inflated with dispersed pseudogenes.</title>
        <authorList>
            <person name="Fletcher K."/>
            <person name="Martin F."/>
            <person name="Isakeit T."/>
            <person name="Cavanaugh K."/>
            <person name="Magill C."/>
            <person name="Michelmore R."/>
        </authorList>
    </citation>
    <scope>NUCLEOTIDE SEQUENCE [LARGE SCALE GENOMIC DNA]</scope>
    <source>
        <strain evidence="1">P6</strain>
    </source>
</reference>